<evidence type="ECO:0000313" key="2">
    <source>
        <dbReference type="Proteomes" id="UP001057402"/>
    </source>
</evidence>
<dbReference type="Proteomes" id="UP001057402">
    <property type="component" value="Chromosome 9"/>
</dbReference>
<accession>A0ACB9MSE9</accession>
<dbReference type="EMBL" id="CM042888">
    <property type="protein sequence ID" value="KAI4326349.1"/>
    <property type="molecule type" value="Genomic_DNA"/>
</dbReference>
<sequence>MKGVMRIAASIQRRISGPGESQPRYAGHHEIDCPRQHTGNGRLSRMASLERRDFVKDEGGKVTDYGVDIQAAGIPPSFIKKAYIEDSLDGLTTKHAVKQCGMFILDHHDYLIPFLGRGETRGICTYASRTLLSLRGDATLKPVAIELTLPGSSSESEIHWVFCPRSRGIEATMWQQMTASTIHS</sequence>
<name>A0ACB9MSE9_9MYRT</name>
<comment type="caution">
    <text evidence="1">The sequence shown here is derived from an EMBL/GenBank/DDBJ whole genome shotgun (WGS) entry which is preliminary data.</text>
</comment>
<keyword evidence="2" id="KW-1185">Reference proteome</keyword>
<gene>
    <name evidence="1" type="ORF">MLD38_031673</name>
</gene>
<evidence type="ECO:0000313" key="1">
    <source>
        <dbReference type="EMBL" id="KAI4326349.1"/>
    </source>
</evidence>
<organism evidence="1 2">
    <name type="scientific">Melastoma candidum</name>
    <dbReference type="NCBI Taxonomy" id="119954"/>
    <lineage>
        <taxon>Eukaryota</taxon>
        <taxon>Viridiplantae</taxon>
        <taxon>Streptophyta</taxon>
        <taxon>Embryophyta</taxon>
        <taxon>Tracheophyta</taxon>
        <taxon>Spermatophyta</taxon>
        <taxon>Magnoliopsida</taxon>
        <taxon>eudicotyledons</taxon>
        <taxon>Gunneridae</taxon>
        <taxon>Pentapetalae</taxon>
        <taxon>rosids</taxon>
        <taxon>malvids</taxon>
        <taxon>Myrtales</taxon>
        <taxon>Melastomataceae</taxon>
        <taxon>Melastomatoideae</taxon>
        <taxon>Melastomateae</taxon>
        <taxon>Melastoma</taxon>
    </lineage>
</organism>
<proteinExistence type="predicted"/>
<reference evidence="2" key="1">
    <citation type="journal article" date="2023" name="Front. Plant Sci.">
        <title>Chromosomal-level genome assembly of Melastoma candidum provides insights into trichome evolution.</title>
        <authorList>
            <person name="Zhong Y."/>
            <person name="Wu W."/>
            <person name="Sun C."/>
            <person name="Zou P."/>
            <person name="Liu Y."/>
            <person name="Dai S."/>
            <person name="Zhou R."/>
        </authorList>
    </citation>
    <scope>NUCLEOTIDE SEQUENCE [LARGE SCALE GENOMIC DNA]</scope>
</reference>
<protein>
    <submittedName>
        <fullName evidence="1">Uncharacterized protein</fullName>
    </submittedName>
</protein>